<accession>A0A919Y5R0</accession>
<evidence type="ECO:0000259" key="3">
    <source>
        <dbReference type="Pfam" id="PF09992"/>
    </source>
</evidence>
<dbReference type="InterPro" id="IPR018711">
    <property type="entry name" value="NAGPA"/>
</dbReference>
<dbReference type="InterPro" id="IPR036582">
    <property type="entry name" value="Mao_N_sf"/>
</dbReference>
<dbReference type="Pfam" id="PF07833">
    <property type="entry name" value="Cu_amine_oxidN1"/>
    <property type="match status" value="1"/>
</dbReference>
<feature type="domain" description="Copper amine oxidase-like N-terminal" evidence="2">
    <location>
        <begin position="38"/>
        <end position="126"/>
    </location>
</feature>
<feature type="chain" id="PRO_5037048046" description="Copper amine oxidase" evidence="1">
    <location>
        <begin position="23"/>
        <end position="383"/>
    </location>
</feature>
<gene>
    <name evidence="4" type="ORF">J41TS4_45970</name>
</gene>
<evidence type="ECO:0000259" key="2">
    <source>
        <dbReference type="Pfam" id="PF07833"/>
    </source>
</evidence>
<feature type="signal peptide" evidence="1">
    <location>
        <begin position="1"/>
        <end position="22"/>
    </location>
</feature>
<dbReference type="AlphaFoldDB" id="A0A919Y5R0"/>
<feature type="domain" description="Phosphodiester glycosidase" evidence="3">
    <location>
        <begin position="208"/>
        <end position="381"/>
    </location>
</feature>
<dbReference type="RefSeq" id="WP_301630689.1">
    <property type="nucleotide sequence ID" value="NZ_BORS01000023.1"/>
</dbReference>
<organism evidence="4 5">
    <name type="scientific">Paenibacillus apis</name>
    <dbReference type="NCBI Taxonomy" id="1792174"/>
    <lineage>
        <taxon>Bacteria</taxon>
        <taxon>Bacillati</taxon>
        <taxon>Bacillota</taxon>
        <taxon>Bacilli</taxon>
        <taxon>Bacillales</taxon>
        <taxon>Paenibacillaceae</taxon>
        <taxon>Paenibacillus</taxon>
    </lineage>
</organism>
<evidence type="ECO:0000313" key="4">
    <source>
        <dbReference type="EMBL" id="GIO44839.1"/>
    </source>
</evidence>
<evidence type="ECO:0000256" key="1">
    <source>
        <dbReference type="SAM" id="SignalP"/>
    </source>
</evidence>
<reference evidence="4" key="1">
    <citation type="submission" date="2021-03" db="EMBL/GenBank/DDBJ databases">
        <title>Antimicrobial resistance genes in bacteria isolated from Japanese honey, and their potential for conferring macrolide and lincosamide resistance in the American foulbrood pathogen Paenibacillus larvae.</title>
        <authorList>
            <person name="Okamoto M."/>
            <person name="Kumagai M."/>
            <person name="Kanamori H."/>
            <person name="Takamatsu D."/>
        </authorList>
    </citation>
    <scope>NUCLEOTIDE SEQUENCE</scope>
    <source>
        <strain evidence="4">J41TS4</strain>
    </source>
</reference>
<sequence>MKKRFLLILLALMCLVPSVTLAAERPSANVKNKVLLEAQSGVSYIPARALNGFSGIEVIWSASSKRVEFIQGAARLSLTVGEKTALINESPLSISNAAFVEEGTVYVPLKLVLDKLELSAAWSTAPLSVTLTSGEEKLVLPAVTRTPSSAAKKAVKQEQKTFKVSKKSFTVQIVTVDLMHPDVRLNVVLAGDEIGKVEDLSSMAKRSKAAVAINGTFFDAYTESAHKAPYGYIVTGEELKMKAGGDRRTILTYDTNMLAGMIPGPDFTDAFEQGSIEGAIQAGPRLVKDGAVAVDVVEEGFRDPKILTGGGARSALGITKNHELLFVTSSGATIPQLAEIMKQAGAVQAMNLDGGASSGLYYNGKYLTTPGRKISNALIVTLQ</sequence>
<proteinExistence type="predicted"/>
<keyword evidence="5" id="KW-1185">Reference proteome</keyword>
<keyword evidence="1" id="KW-0732">Signal</keyword>
<comment type="caution">
    <text evidence="4">The sequence shown here is derived from an EMBL/GenBank/DDBJ whole genome shotgun (WGS) entry which is preliminary data.</text>
</comment>
<dbReference type="InterPro" id="IPR012854">
    <property type="entry name" value="Cu_amine_oxidase-like_N"/>
</dbReference>
<dbReference type="PANTHER" id="PTHR40446">
    <property type="entry name" value="N-ACETYLGLUCOSAMINE-1-PHOSPHODIESTER ALPHA-N-ACETYLGLUCOSAMINIDASE"/>
    <property type="match status" value="1"/>
</dbReference>
<evidence type="ECO:0000313" key="5">
    <source>
        <dbReference type="Proteomes" id="UP000678895"/>
    </source>
</evidence>
<dbReference type="EMBL" id="BORS01000023">
    <property type="protein sequence ID" value="GIO44839.1"/>
    <property type="molecule type" value="Genomic_DNA"/>
</dbReference>
<evidence type="ECO:0008006" key="6">
    <source>
        <dbReference type="Google" id="ProtNLM"/>
    </source>
</evidence>
<dbReference type="PANTHER" id="PTHR40446:SF2">
    <property type="entry name" value="N-ACETYLGLUCOSAMINE-1-PHOSPHODIESTER ALPHA-N-ACETYLGLUCOSAMINIDASE"/>
    <property type="match status" value="1"/>
</dbReference>
<protein>
    <recommendedName>
        <fullName evidence="6">Copper amine oxidase</fullName>
    </recommendedName>
</protein>
<name>A0A919Y5R0_9BACL</name>
<dbReference type="Pfam" id="PF09992">
    <property type="entry name" value="NAGPA"/>
    <property type="match status" value="1"/>
</dbReference>
<dbReference type="Proteomes" id="UP000678895">
    <property type="component" value="Unassembled WGS sequence"/>
</dbReference>
<dbReference type="SUPFAM" id="SSF55383">
    <property type="entry name" value="Copper amine oxidase, domain N"/>
    <property type="match status" value="1"/>
</dbReference>
<dbReference type="Gene3D" id="3.30.457.10">
    <property type="entry name" value="Copper amine oxidase-like, N-terminal domain"/>
    <property type="match status" value="1"/>
</dbReference>